<reference evidence="2" key="1">
    <citation type="journal article" date="2019" name="Int. J. Syst. Evol. Microbiol.">
        <title>The Global Catalogue of Microorganisms (GCM) 10K type strain sequencing project: providing services to taxonomists for standard genome sequencing and annotation.</title>
        <authorList>
            <consortium name="The Broad Institute Genomics Platform"/>
            <consortium name="The Broad Institute Genome Sequencing Center for Infectious Disease"/>
            <person name="Wu L."/>
            <person name="Ma J."/>
        </authorList>
    </citation>
    <scope>NUCLEOTIDE SEQUENCE [LARGE SCALE GENOMIC DNA]</scope>
    <source>
        <strain evidence="2">JCM 4733</strain>
    </source>
</reference>
<organism evidence="1 2">
    <name type="scientific">Streptomyces canarius</name>
    <dbReference type="NCBI Taxonomy" id="285453"/>
    <lineage>
        <taxon>Bacteria</taxon>
        <taxon>Bacillati</taxon>
        <taxon>Actinomycetota</taxon>
        <taxon>Actinomycetes</taxon>
        <taxon>Kitasatosporales</taxon>
        <taxon>Streptomycetaceae</taxon>
        <taxon>Streptomyces</taxon>
    </lineage>
</organism>
<accession>A0ABQ3CHC0</accession>
<name>A0ABQ3CHC0_9ACTN</name>
<protein>
    <submittedName>
        <fullName evidence="1">Uncharacterized protein</fullName>
    </submittedName>
</protein>
<proteinExistence type="predicted"/>
<sequence>MSRCHRFHLDVAGHSVTVQTRMAAHETELLVDGKVVGYQCTRAGHRRPIALAAELPGDPPQPFGVTLHADDATGHTAVCVLEIAGCRQPMPEVPLARARTTRPGVDRPALRRMRRLLRRTLPRRARRR</sequence>
<dbReference type="Proteomes" id="UP000653644">
    <property type="component" value="Unassembled WGS sequence"/>
</dbReference>
<gene>
    <name evidence="1" type="ORF">GCM10010345_19940</name>
</gene>
<evidence type="ECO:0000313" key="1">
    <source>
        <dbReference type="EMBL" id="GHA15322.1"/>
    </source>
</evidence>
<comment type="caution">
    <text evidence="1">The sequence shown here is derived from an EMBL/GenBank/DDBJ whole genome shotgun (WGS) entry which is preliminary data.</text>
</comment>
<dbReference type="EMBL" id="BMVN01000005">
    <property type="protein sequence ID" value="GHA15322.1"/>
    <property type="molecule type" value="Genomic_DNA"/>
</dbReference>
<evidence type="ECO:0000313" key="2">
    <source>
        <dbReference type="Proteomes" id="UP000653644"/>
    </source>
</evidence>
<keyword evidence="2" id="KW-1185">Reference proteome</keyword>